<feature type="transmembrane region" description="Helical" evidence="9">
    <location>
        <begin position="149"/>
        <end position="170"/>
    </location>
</feature>
<evidence type="ECO:0000256" key="1">
    <source>
        <dbReference type="ARBA" id="ARBA00004141"/>
    </source>
</evidence>
<dbReference type="Proteomes" id="UP000238701">
    <property type="component" value="Unassembled WGS sequence"/>
</dbReference>
<dbReference type="NCBIfam" id="TIGR01297">
    <property type="entry name" value="CDF"/>
    <property type="match status" value="1"/>
</dbReference>
<gene>
    <name evidence="12" type="ORF">SBA1_20139</name>
</gene>
<dbReference type="InterPro" id="IPR027470">
    <property type="entry name" value="Cation_efflux_CTD"/>
</dbReference>
<evidence type="ECO:0000256" key="7">
    <source>
        <dbReference type="ARBA" id="ARBA00023065"/>
    </source>
</evidence>
<dbReference type="PANTHER" id="PTHR11562:SF17">
    <property type="entry name" value="RE54080P-RELATED"/>
    <property type="match status" value="1"/>
</dbReference>
<keyword evidence="3" id="KW-0813">Transport</keyword>
<dbReference type="Gene3D" id="1.20.1510.10">
    <property type="entry name" value="Cation efflux protein transmembrane domain"/>
    <property type="match status" value="1"/>
</dbReference>
<dbReference type="SUPFAM" id="SSF161111">
    <property type="entry name" value="Cation efflux protein transmembrane domain-like"/>
    <property type="match status" value="1"/>
</dbReference>
<dbReference type="Pfam" id="PF01545">
    <property type="entry name" value="Cation_efflux"/>
    <property type="match status" value="1"/>
</dbReference>
<evidence type="ECO:0000256" key="5">
    <source>
        <dbReference type="ARBA" id="ARBA00022906"/>
    </source>
</evidence>
<evidence type="ECO:0000256" key="3">
    <source>
        <dbReference type="ARBA" id="ARBA00022448"/>
    </source>
</evidence>
<dbReference type="InterPro" id="IPR058533">
    <property type="entry name" value="Cation_efflux_TM"/>
</dbReference>
<keyword evidence="6 9" id="KW-1133">Transmembrane helix</keyword>
<evidence type="ECO:0000256" key="9">
    <source>
        <dbReference type="SAM" id="Phobius"/>
    </source>
</evidence>
<feature type="transmembrane region" description="Helical" evidence="9">
    <location>
        <begin position="113"/>
        <end position="137"/>
    </location>
</feature>
<keyword evidence="5" id="KW-0864">Zinc transport</keyword>
<proteinExistence type="inferred from homology"/>
<evidence type="ECO:0000256" key="2">
    <source>
        <dbReference type="ARBA" id="ARBA00008873"/>
    </source>
</evidence>
<comment type="similarity">
    <text evidence="2">Belongs to the cation diffusion facilitator (CDF) transporter (TC 2.A.4) family. SLC30A subfamily.</text>
</comment>
<feature type="domain" description="Cation efflux protein transmembrane" evidence="10">
    <location>
        <begin position="15"/>
        <end position="205"/>
    </location>
</feature>
<comment type="subcellular location">
    <subcellularLocation>
        <location evidence="1">Membrane</location>
        <topology evidence="1">Multi-pass membrane protein</topology>
    </subcellularLocation>
</comment>
<feature type="domain" description="Cation efflux protein cytoplasmic" evidence="11">
    <location>
        <begin position="209"/>
        <end position="285"/>
    </location>
</feature>
<dbReference type="InterPro" id="IPR027469">
    <property type="entry name" value="Cation_efflux_TMD_sf"/>
</dbReference>
<dbReference type="AlphaFoldDB" id="A0A2U3KFM9"/>
<organism evidence="12 13">
    <name type="scientific">Candidatus Sulfotelmatobacter kueseliae</name>
    <dbReference type="NCBI Taxonomy" id="2042962"/>
    <lineage>
        <taxon>Bacteria</taxon>
        <taxon>Pseudomonadati</taxon>
        <taxon>Acidobacteriota</taxon>
        <taxon>Terriglobia</taxon>
        <taxon>Terriglobales</taxon>
        <taxon>Candidatus Korobacteraceae</taxon>
        <taxon>Candidatus Sulfotelmatobacter</taxon>
    </lineage>
</organism>
<dbReference type="PANTHER" id="PTHR11562">
    <property type="entry name" value="CATION EFFLUX PROTEIN/ ZINC TRANSPORTER"/>
    <property type="match status" value="1"/>
</dbReference>
<dbReference type="InterPro" id="IPR002524">
    <property type="entry name" value="Cation_efflux"/>
</dbReference>
<keyword evidence="7" id="KW-0406">Ion transport</keyword>
<keyword evidence="4 9" id="KW-0812">Transmembrane</keyword>
<evidence type="ECO:0000313" key="13">
    <source>
        <dbReference type="Proteomes" id="UP000238701"/>
    </source>
</evidence>
<feature type="transmembrane region" description="Helical" evidence="9">
    <location>
        <begin position="14"/>
        <end position="34"/>
    </location>
</feature>
<evidence type="ECO:0000256" key="6">
    <source>
        <dbReference type="ARBA" id="ARBA00022989"/>
    </source>
</evidence>
<dbReference type="GO" id="GO:0005886">
    <property type="term" value="C:plasma membrane"/>
    <property type="evidence" value="ECO:0007669"/>
    <property type="project" value="TreeGrafter"/>
</dbReference>
<dbReference type="Gene3D" id="3.30.70.1350">
    <property type="entry name" value="Cation efflux protein, cytoplasmic domain"/>
    <property type="match status" value="1"/>
</dbReference>
<reference evidence="13" key="1">
    <citation type="submission" date="2018-02" db="EMBL/GenBank/DDBJ databases">
        <authorList>
            <person name="Hausmann B."/>
        </authorList>
    </citation>
    <scope>NUCLEOTIDE SEQUENCE [LARGE SCALE GENOMIC DNA]</scope>
    <source>
        <strain evidence="13">Peat soil MAG SbA1</strain>
    </source>
</reference>
<evidence type="ECO:0000313" key="12">
    <source>
        <dbReference type="EMBL" id="SPF38438.1"/>
    </source>
</evidence>
<name>A0A2U3KFM9_9BACT</name>
<feature type="transmembrane region" description="Helical" evidence="9">
    <location>
        <begin position="176"/>
        <end position="197"/>
    </location>
</feature>
<dbReference type="InterPro" id="IPR050681">
    <property type="entry name" value="CDF/SLC30A"/>
</dbReference>
<dbReference type="Pfam" id="PF16916">
    <property type="entry name" value="ZT_dimer"/>
    <property type="match status" value="1"/>
</dbReference>
<dbReference type="OrthoDB" id="9809646at2"/>
<evidence type="ECO:0000256" key="4">
    <source>
        <dbReference type="ARBA" id="ARBA00022692"/>
    </source>
</evidence>
<evidence type="ECO:0000259" key="11">
    <source>
        <dbReference type="Pfam" id="PF16916"/>
    </source>
</evidence>
<feature type="transmembrane region" description="Helical" evidence="9">
    <location>
        <begin position="46"/>
        <end position="64"/>
    </location>
</feature>
<evidence type="ECO:0000256" key="8">
    <source>
        <dbReference type="ARBA" id="ARBA00023136"/>
    </source>
</evidence>
<protein>
    <submittedName>
        <fullName evidence="12">Cation diffusion facilitator family transporter</fullName>
    </submittedName>
</protein>
<dbReference type="InterPro" id="IPR036837">
    <property type="entry name" value="Cation_efflux_CTD_sf"/>
</dbReference>
<dbReference type="EMBL" id="OMOD01000111">
    <property type="protein sequence ID" value="SPF38438.1"/>
    <property type="molecule type" value="Genomic_DNA"/>
</dbReference>
<sequence length="310" mass="33890">MHVHAHGPDGPTRVLKISLAVTLAYIVLLVVAGVRAHSLALLSEAGHNLSDFFALLLSLVAVYFQSRPASSTKTYGYHRAGVLAALVNATSLVLVSFFIFYEAFRRLQHPEHVQASVMMWVAAAGVVMNGVIALLLYRTGGDVNIRSALLHELGDTLSTAAVIAGGWAILITRDYWIDSALSVGIGALILWSGFGIVRETLNILLEGTPRGMKLEKIESAIRSVEGVNGVHDLHVWSIGSETHALSCHISIADIPPSVSERILRDVKERLLHDFRIDHTTIQFEHVVCEVAHGCMIPVAESEEEHHHHRH</sequence>
<dbReference type="SUPFAM" id="SSF160240">
    <property type="entry name" value="Cation efflux protein cytoplasmic domain-like"/>
    <property type="match status" value="1"/>
</dbReference>
<evidence type="ECO:0000259" key="10">
    <source>
        <dbReference type="Pfam" id="PF01545"/>
    </source>
</evidence>
<dbReference type="GO" id="GO:0005385">
    <property type="term" value="F:zinc ion transmembrane transporter activity"/>
    <property type="evidence" value="ECO:0007669"/>
    <property type="project" value="TreeGrafter"/>
</dbReference>
<feature type="transmembrane region" description="Helical" evidence="9">
    <location>
        <begin position="76"/>
        <end position="101"/>
    </location>
</feature>
<keyword evidence="8 9" id="KW-0472">Membrane</keyword>
<keyword evidence="5" id="KW-0862">Zinc</keyword>
<accession>A0A2U3KFM9</accession>